<feature type="domain" description="Transposable element P transposase-like RNase H C-terminal" evidence="2">
    <location>
        <begin position="88"/>
        <end position="118"/>
    </location>
</feature>
<protein>
    <submittedName>
        <fullName evidence="3">Uncharacterized protein</fullName>
    </submittedName>
</protein>
<dbReference type="PANTHER" id="PTHR47577">
    <property type="entry name" value="THAP DOMAIN-CONTAINING PROTEIN 6"/>
    <property type="match status" value="1"/>
</dbReference>
<evidence type="ECO:0000259" key="1">
    <source>
        <dbReference type="Pfam" id="PF21788"/>
    </source>
</evidence>
<feature type="domain" description="Transposable element P transposase-like GTP-binding insertion" evidence="1">
    <location>
        <begin position="13"/>
        <end position="83"/>
    </location>
</feature>
<dbReference type="EMBL" id="CAKOGL010000007">
    <property type="protein sequence ID" value="CAH2088525.1"/>
    <property type="molecule type" value="Genomic_DNA"/>
</dbReference>
<comment type="caution">
    <text evidence="3">The sequence shown here is derived from an EMBL/GenBank/DDBJ whole genome shotgun (WGS) entry which is preliminary data.</text>
</comment>
<keyword evidence="4" id="KW-1185">Reference proteome</keyword>
<accession>A0AAU9TMZ6</accession>
<dbReference type="Pfam" id="PF21788">
    <property type="entry name" value="TNP-like_GBD"/>
    <property type="match status" value="1"/>
</dbReference>
<evidence type="ECO:0000259" key="2">
    <source>
        <dbReference type="Pfam" id="PF21789"/>
    </source>
</evidence>
<dbReference type="Pfam" id="PF21789">
    <property type="entry name" value="TNP-like_RNaseH_C"/>
    <property type="match status" value="1"/>
</dbReference>
<proteinExistence type="predicted"/>
<dbReference type="AlphaFoldDB" id="A0AAU9TMZ6"/>
<evidence type="ECO:0000313" key="3">
    <source>
        <dbReference type="EMBL" id="CAH2088525.1"/>
    </source>
</evidence>
<name>A0AAU9TMZ6_EUPED</name>
<sequence>MFLKETAAKDTSLKNEEGLKLANKITSNHVGFSGKKMNVKLAAQVLSNSVADAIEFLAKNGDKRFEGSEATVEYIRDSTHVMKYFLTYKCSQDNLEIFFSCVRRCGALNDNPSSLQFRYTLRKLLFRNSVEPSVNANCGIEDDFEMTPVLEFRHSKRAIIENAEASEDEQLDLMFYLDNEKFSYYKNNVLYYMAGCCAKKNIRQIKLQTLSCCLVC</sequence>
<reference evidence="3" key="1">
    <citation type="submission" date="2022-03" db="EMBL/GenBank/DDBJ databases">
        <authorList>
            <person name="Tunstrom K."/>
        </authorList>
    </citation>
    <scope>NUCLEOTIDE SEQUENCE</scope>
</reference>
<dbReference type="PANTHER" id="PTHR47577:SF2">
    <property type="entry name" value="THAP DOMAIN CONTAINING 9"/>
    <property type="match status" value="1"/>
</dbReference>
<dbReference type="Proteomes" id="UP001153954">
    <property type="component" value="Unassembled WGS sequence"/>
</dbReference>
<organism evidence="3 4">
    <name type="scientific">Euphydryas editha</name>
    <name type="common">Edith's checkerspot</name>
    <dbReference type="NCBI Taxonomy" id="104508"/>
    <lineage>
        <taxon>Eukaryota</taxon>
        <taxon>Metazoa</taxon>
        <taxon>Ecdysozoa</taxon>
        <taxon>Arthropoda</taxon>
        <taxon>Hexapoda</taxon>
        <taxon>Insecta</taxon>
        <taxon>Pterygota</taxon>
        <taxon>Neoptera</taxon>
        <taxon>Endopterygota</taxon>
        <taxon>Lepidoptera</taxon>
        <taxon>Glossata</taxon>
        <taxon>Ditrysia</taxon>
        <taxon>Papilionoidea</taxon>
        <taxon>Nymphalidae</taxon>
        <taxon>Nymphalinae</taxon>
        <taxon>Euphydryas</taxon>
    </lineage>
</organism>
<gene>
    <name evidence="3" type="ORF">EEDITHA_LOCUS4679</name>
</gene>
<dbReference type="InterPro" id="IPR048366">
    <property type="entry name" value="TNP-like_GBD"/>
</dbReference>
<dbReference type="InterPro" id="IPR048367">
    <property type="entry name" value="TNP-like_RNaseH_C"/>
</dbReference>
<evidence type="ECO:0000313" key="4">
    <source>
        <dbReference type="Proteomes" id="UP001153954"/>
    </source>
</evidence>